<sequence>MSVRNERLPLDYATAQGPEVPVERPALVPKSLLRPQVPELRSGFRQTVNASGAKIWLGRNKDTAIEGVAARLRWIPFWP</sequence>
<accession>A0A9N9XVW9</accession>
<organism evidence="1 2">
    <name type="scientific">Clonostachys byssicola</name>
    <dbReference type="NCBI Taxonomy" id="160290"/>
    <lineage>
        <taxon>Eukaryota</taxon>
        <taxon>Fungi</taxon>
        <taxon>Dikarya</taxon>
        <taxon>Ascomycota</taxon>
        <taxon>Pezizomycotina</taxon>
        <taxon>Sordariomycetes</taxon>
        <taxon>Hypocreomycetidae</taxon>
        <taxon>Hypocreales</taxon>
        <taxon>Bionectriaceae</taxon>
        <taxon>Clonostachys</taxon>
    </lineage>
</organism>
<name>A0A9N9XVW9_9HYPO</name>
<dbReference type="EMBL" id="CABFNO020001317">
    <property type="protein sequence ID" value="CAG9980573.1"/>
    <property type="molecule type" value="Genomic_DNA"/>
</dbReference>
<gene>
    <name evidence="1" type="ORF">CBYS24578_00007528</name>
</gene>
<comment type="caution">
    <text evidence="1">The sequence shown here is derived from an EMBL/GenBank/DDBJ whole genome shotgun (WGS) entry which is preliminary data.</text>
</comment>
<evidence type="ECO:0000313" key="1">
    <source>
        <dbReference type="EMBL" id="CAG9980573.1"/>
    </source>
</evidence>
<proteinExistence type="predicted"/>
<evidence type="ECO:0000313" key="2">
    <source>
        <dbReference type="Proteomes" id="UP000754883"/>
    </source>
</evidence>
<protein>
    <submittedName>
        <fullName evidence="1">Uncharacterized protein</fullName>
    </submittedName>
</protein>
<keyword evidence="2" id="KW-1185">Reference proteome</keyword>
<reference evidence="1" key="1">
    <citation type="submission" date="2021-10" db="EMBL/GenBank/DDBJ databases">
        <authorList>
            <person name="Piombo E."/>
        </authorList>
    </citation>
    <scope>NUCLEOTIDE SEQUENCE</scope>
</reference>
<dbReference type="AlphaFoldDB" id="A0A9N9XVW9"/>
<dbReference type="Proteomes" id="UP000754883">
    <property type="component" value="Unassembled WGS sequence"/>
</dbReference>